<comment type="caution">
    <text evidence="2">The sequence shown here is derived from an EMBL/GenBank/DDBJ whole genome shotgun (WGS) entry which is preliminary data.</text>
</comment>
<dbReference type="EMBL" id="JBBPBF010000060">
    <property type="protein sequence ID" value="KAK7605928.1"/>
    <property type="molecule type" value="Genomic_DNA"/>
</dbReference>
<name>A0ABR1MSM0_9PEZI</name>
<evidence type="ECO:0000313" key="2">
    <source>
        <dbReference type="EMBL" id="KAK7605928.1"/>
    </source>
</evidence>
<organism evidence="2 3">
    <name type="scientific">Phyllosticta paracitricarpa</name>
    <dbReference type="NCBI Taxonomy" id="2016321"/>
    <lineage>
        <taxon>Eukaryota</taxon>
        <taxon>Fungi</taxon>
        <taxon>Dikarya</taxon>
        <taxon>Ascomycota</taxon>
        <taxon>Pezizomycotina</taxon>
        <taxon>Dothideomycetes</taxon>
        <taxon>Dothideomycetes incertae sedis</taxon>
        <taxon>Botryosphaeriales</taxon>
        <taxon>Phyllostictaceae</taxon>
        <taxon>Phyllosticta</taxon>
    </lineage>
</organism>
<protein>
    <submittedName>
        <fullName evidence="2">Uncharacterized protein</fullName>
    </submittedName>
</protein>
<evidence type="ECO:0000313" key="3">
    <source>
        <dbReference type="Proteomes" id="UP001367316"/>
    </source>
</evidence>
<feature type="transmembrane region" description="Helical" evidence="1">
    <location>
        <begin position="119"/>
        <end position="142"/>
    </location>
</feature>
<keyword evidence="1" id="KW-1133">Transmembrane helix</keyword>
<proteinExistence type="predicted"/>
<gene>
    <name evidence="2" type="ORF">JOL62DRAFT_616621</name>
</gene>
<accession>A0ABR1MSM0</accession>
<keyword evidence="3" id="KW-1185">Reference proteome</keyword>
<sequence>MPANTGQNRAFTSQQQRTLIQAHELVAIYYARRPENLSTLDSGNNIPHIRRSLALLDPNAIFRSENYDKRSPEALNLRHHSQRASEVRRALELMEPAMDNAGLELGGADTGAGGDLECFALAVFCVLAFLLVAWLCNLKVAAREQEQEDRYRQMRYGGWG</sequence>
<evidence type="ECO:0000256" key="1">
    <source>
        <dbReference type="SAM" id="Phobius"/>
    </source>
</evidence>
<keyword evidence="1" id="KW-0812">Transmembrane</keyword>
<dbReference type="Proteomes" id="UP001367316">
    <property type="component" value="Unassembled WGS sequence"/>
</dbReference>
<reference evidence="2 3" key="1">
    <citation type="submission" date="2024-04" db="EMBL/GenBank/DDBJ databases">
        <title>Phyllosticta paracitricarpa is synonymous to the EU quarantine fungus P. citricarpa based on phylogenomic analyses.</title>
        <authorList>
            <consortium name="Lawrence Berkeley National Laboratory"/>
            <person name="Van ingen-buijs V.A."/>
            <person name="Van westerhoven A.C."/>
            <person name="Haridas S."/>
            <person name="Skiadas P."/>
            <person name="Martin F."/>
            <person name="Groenewald J.Z."/>
            <person name="Crous P.W."/>
            <person name="Seidl M.F."/>
        </authorList>
    </citation>
    <scope>NUCLEOTIDE SEQUENCE [LARGE SCALE GENOMIC DNA]</scope>
    <source>
        <strain evidence="2 3">CBS 141358</strain>
    </source>
</reference>
<keyword evidence="1" id="KW-0472">Membrane</keyword>